<dbReference type="EMBL" id="CADCTV010000648">
    <property type="protein sequence ID" value="CAA9350698.1"/>
    <property type="molecule type" value="Genomic_DNA"/>
</dbReference>
<accession>A0A6J4M5N5</accession>
<protein>
    <submittedName>
        <fullName evidence="2">Uncharacterized protein</fullName>
    </submittedName>
</protein>
<keyword evidence="1" id="KW-0812">Transmembrane</keyword>
<keyword evidence="1" id="KW-0472">Membrane</keyword>
<keyword evidence="1" id="KW-1133">Transmembrane helix</keyword>
<evidence type="ECO:0000256" key="1">
    <source>
        <dbReference type="SAM" id="Phobius"/>
    </source>
</evidence>
<evidence type="ECO:0000313" key="2">
    <source>
        <dbReference type="EMBL" id="CAA9350698.1"/>
    </source>
</evidence>
<sequence>MLVEEIRQAMRKSGQVSHLPGGLEWVDEGENGDLVRVGVTSGAGRTRVELRARRASEAGMFLLLPATAGVMLAMLTGGLLGLEAGPELLAAMGGGADSTRASVRTSCLTA</sequence>
<feature type="transmembrane region" description="Helical" evidence="1">
    <location>
        <begin position="61"/>
        <end position="82"/>
    </location>
</feature>
<proteinExistence type="predicted"/>
<gene>
    <name evidence="2" type="ORF">AVDCRST_MAG89-3114</name>
</gene>
<reference evidence="2" key="1">
    <citation type="submission" date="2020-02" db="EMBL/GenBank/DDBJ databases">
        <authorList>
            <person name="Meier V. D."/>
        </authorList>
    </citation>
    <scope>NUCLEOTIDE SEQUENCE</scope>
    <source>
        <strain evidence="2">AVDCRST_MAG89</strain>
    </source>
</reference>
<dbReference type="AlphaFoldDB" id="A0A6J4M5N5"/>
<organism evidence="2">
    <name type="scientific">uncultured Gemmatimonadota bacterium</name>
    <dbReference type="NCBI Taxonomy" id="203437"/>
    <lineage>
        <taxon>Bacteria</taxon>
        <taxon>Pseudomonadati</taxon>
        <taxon>Gemmatimonadota</taxon>
        <taxon>environmental samples</taxon>
    </lineage>
</organism>
<name>A0A6J4M5N5_9BACT</name>